<evidence type="ECO:0000256" key="5">
    <source>
        <dbReference type="ARBA" id="ARBA00022801"/>
    </source>
</evidence>
<feature type="binding site" evidence="12">
    <location>
        <position position="198"/>
    </location>
    <ligand>
        <name>[4Fe-4S] cluster</name>
        <dbReference type="ChEBI" id="CHEBI:49883"/>
    </ligand>
</feature>
<dbReference type="HOGENOM" id="CLU_012862_3_3_0"/>
<keyword evidence="3 12" id="KW-0479">Metal-binding</keyword>
<protein>
    <recommendedName>
        <fullName evidence="12">Endonuclease III</fullName>
        <ecNumber evidence="12">4.2.99.18</ecNumber>
    </recommendedName>
    <alternativeName>
        <fullName evidence="12">DNA-(apurinic or apyrimidinic site) lyase</fullName>
    </alternativeName>
</protein>
<dbReference type="EC" id="4.2.99.18" evidence="12"/>
<comment type="cofactor">
    <cofactor evidence="12">
        <name>[4Fe-4S] cluster</name>
        <dbReference type="ChEBI" id="CHEBI:49883"/>
    </cofactor>
    <text evidence="12">Binds 1 [4Fe-4S] cluster.</text>
</comment>
<dbReference type="OrthoDB" id="9800977at2"/>
<dbReference type="FunCoup" id="E6W0F6">
    <property type="interactions" value="355"/>
</dbReference>
<evidence type="ECO:0000256" key="10">
    <source>
        <dbReference type="ARBA" id="ARBA00023239"/>
    </source>
</evidence>
<keyword evidence="8 12" id="KW-0238">DNA-binding</keyword>
<keyword evidence="7 12" id="KW-0411">Iron-sulfur</keyword>
<keyword evidence="5 12" id="KW-0378">Hydrolase</keyword>
<dbReference type="eggNOG" id="COG0177">
    <property type="taxonomic scope" value="Bacteria"/>
</dbReference>
<feature type="binding site" evidence="12">
    <location>
        <position position="207"/>
    </location>
    <ligand>
        <name>[4Fe-4S] cluster</name>
        <dbReference type="ChEBI" id="CHEBI:49883"/>
    </ligand>
</feature>
<evidence type="ECO:0000256" key="2">
    <source>
        <dbReference type="ARBA" id="ARBA00022485"/>
    </source>
</evidence>
<keyword evidence="14" id="KW-0540">Nuclease</keyword>
<dbReference type="FunFam" id="1.10.340.30:FF:000001">
    <property type="entry name" value="Endonuclease III"/>
    <property type="match status" value="1"/>
</dbReference>
<dbReference type="InParanoid" id="E6W0F6"/>
<dbReference type="GO" id="GO:0003677">
    <property type="term" value="F:DNA binding"/>
    <property type="evidence" value="ECO:0007669"/>
    <property type="project" value="UniProtKB-UniRule"/>
</dbReference>
<evidence type="ECO:0000313" key="15">
    <source>
        <dbReference type="Proteomes" id="UP000002572"/>
    </source>
</evidence>
<dbReference type="Pfam" id="PF00730">
    <property type="entry name" value="HhH-GPD"/>
    <property type="match status" value="1"/>
</dbReference>
<dbReference type="PANTHER" id="PTHR10359:SF18">
    <property type="entry name" value="ENDONUCLEASE III"/>
    <property type="match status" value="1"/>
</dbReference>
<dbReference type="InterPro" id="IPR003651">
    <property type="entry name" value="Endonuclease3_FeS-loop_motif"/>
</dbReference>
<gene>
    <name evidence="12" type="primary">nth</name>
    <name evidence="14" type="ordered locus">Selin_1644</name>
</gene>
<dbReference type="InterPro" id="IPR023170">
    <property type="entry name" value="HhH_base_excis_C"/>
</dbReference>
<dbReference type="STRING" id="653733.Selin_1644"/>
<keyword evidence="2 12" id="KW-0004">4Fe-4S</keyword>
<dbReference type="Pfam" id="PF10576">
    <property type="entry name" value="EndIII_4Fe-2S"/>
    <property type="match status" value="1"/>
</dbReference>
<dbReference type="AlphaFoldDB" id="E6W0F6"/>
<comment type="similarity">
    <text evidence="1 12">Belongs to the Nth/MutY family.</text>
</comment>
<dbReference type="GO" id="GO:0046872">
    <property type="term" value="F:metal ion binding"/>
    <property type="evidence" value="ECO:0007669"/>
    <property type="project" value="UniProtKB-KW"/>
</dbReference>
<keyword evidence="9 12" id="KW-0234">DNA repair</keyword>
<dbReference type="InterPro" id="IPR005759">
    <property type="entry name" value="Nth"/>
</dbReference>
<dbReference type="InterPro" id="IPR011257">
    <property type="entry name" value="DNA_glycosylase"/>
</dbReference>
<name>E6W0F6_DESIS</name>
<comment type="function">
    <text evidence="12">DNA repair enzyme that has both DNA N-glycosylase activity and AP-lyase activity. The DNA N-glycosylase activity releases various damaged pyrimidines from DNA by cleaving the N-glycosidic bond, leaving an AP (apurinic/apyrimidinic) site. The AP-lyase activity cleaves the phosphodiester bond 3' to the AP site by a beta-elimination, leaving a 3'-terminal unsaturated sugar and a product with a terminal 5'-phosphate.</text>
</comment>
<keyword evidence="14" id="KW-0255">Endonuclease</keyword>
<dbReference type="PANTHER" id="PTHR10359">
    <property type="entry name" value="A/G-SPECIFIC ADENINE GLYCOSYLASE/ENDONUCLEASE III"/>
    <property type="match status" value="1"/>
</dbReference>
<organism evidence="14 15">
    <name type="scientific">Desulfurispirillum indicum (strain ATCC BAA-1389 / DSM 22839 / S5)</name>
    <dbReference type="NCBI Taxonomy" id="653733"/>
    <lineage>
        <taxon>Bacteria</taxon>
        <taxon>Pseudomonadati</taxon>
        <taxon>Chrysiogenota</taxon>
        <taxon>Chrysiogenia</taxon>
        <taxon>Chrysiogenales</taxon>
        <taxon>Chrysiogenaceae</taxon>
        <taxon>Desulfurispirillum</taxon>
    </lineage>
</organism>
<evidence type="ECO:0000259" key="13">
    <source>
        <dbReference type="SMART" id="SM00478"/>
    </source>
</evidence>
<dbReference type="SMART" id="SM00478">
    <property type="entry name" value="ENDO3c"/>
    <property type="match status" value="1"/>
</dbReference>
<dbReference type="GO" id="GO:0006285">
    <property type="term" value="P:base-excision repair, AP site formation"/>
    <property type="evidence" value="ECO:0007669"/>
    <property type="project" value="TreeGrafter"/>
</dbReference>
<evidence type="ECO:0000256" key="4">
    <source>
        <dbReference type="ARBA" id="ARBA00022763"/>
    </source>
</evidence>
<dbReference type="PIRSF" id="PIRSF001435">
    <property type="entry name" value="Nth"/>
    <property type="match status" value="1"/>
</dbReference>
<dbReference type="RefSeq" id="WP_013506254.1">
    <property type="nucleotide sequence ID" value="NC_014836.1"/>
</dbReference>
<dbReference type="FunFam" id="1.10.1670.10:FF:000001">
    <property type="entry name" value="Endonuclease III"/>
    <property type="match status" value="1"/>
</dbReference>
<evidence type="ECO:0000256" key="7">
    <source>
        <dbReference type="ARBA" id="ARBA00023014"/>
    </source>
</evidence>
<evidence type="ECO:0000256" key="6">
    <source>
        <dbReference type="ARBA" id="ARBA00023004"/>
    </source>
</evidence>
<dbReference type="GO" id="GO:0019104">
    <property type="term" value="F:DNA N-glycosylase activity"/>
    <property type="evidence" value="ECO:0007669"/>
    <property type="project" value="UniProtKB-UniRule"/>
</dbReference>
<keyword evidence="11 12" id="KW-0326">Glycosidase</keyword>
<evidence type="ECO:0000256" key="9">
    <source>
        <dbReference type="ARBA" id="ARBA00023204"/>
    </source>
</evidence>
<dbReference type="CDD" id="cd00056">
    <property type="entry name" value="ENDO3c"/>
    <property type="match status" value="1"/>
</dbReference>
<dbReference type="Pfam" id="PF00633">
    <property type="entry name" value="HHH"/>
    <property type="match status" value="1"/>
</dbReference>
<dbReference type="Proteomes" id="UP000002572">
    <property type="component" value="Chromosome"/>
</dbReference>
<evidence type="ECO:0000256" key="12">
    <source>
        <dbReference type="HAMAP-Rule" id="MF_00942"/>
    </source>
</evidence>
<dbReference type="InterPro" id="IPR003265">
    <property type="entry name" value="HhH-GPD_domain"/>
</dbReference>
<feature type="binding site" evidence="12">
    <location>
        <position position="201"/>
    </location>
    <ligand>
        <name>[4Fe-4S] cluster</name>
        <dbReference type="ChEBI" id="CHEBI:49883"/>
    </ligand>
</feature>
<dbReference type="InterPro" id="IPR000445">
    <property type="entry name" value="HhH_motif"/>
</dbReference>
<dbReference type="EMBL" id="CP002432">
    <property type="protein sequence ID" value="ADU66374.1"/>
    <property type="molecule type" value="Genomic_DNA"/>
</dbReference>
<dbReference type="SUPFAM" id="SSF48150">
    <property type="entry name" value="DNA-glycosylase"/>
    <property type="match status" value="1"/>
</dbReference>
<feature type="binding site" evidence="12">
    <location>
        <position position="191"/>
    </location>
    <ligand>
        <name>[4Fe-4S] cluster</name>
        <dbReference type="ChEBI" id="CHEBI:49883"/>
    </ligand>
</feature>
<evidence type="ECO:0000313" key="14">
    <source>
        <dbReference type="EMBL" id="ADU66374.1"/>
    </source>
</evidence>
<dbReference type="Gene3D" id="1.10.340.30">
    <property type="entry name" value="Hypothetical protein, domain 2"/>
    <property type="match status" value="1"/>
</dbReference>
<dbReference type="NCBIfam" id="TIGR01083">
    <property type="entry name" value="nth"/>
    <property type="match status" value="1"/>
</dbReference>
<dbReference type="Gene3D" id="1.10.1670.10">
    <property type="entry name" value="Helix-hairpin-Helix base-excision DNA repair enzymes (C-terminal)"/>
    <property type="match status" value="1"/>
</dbReference>
<keyword evidence="10 12" id="KW-0456">Lyase</keyword>
<accession>E6W0F6</accession>
<comment type="catalytic activity">
    <reaction evidence="12">
        <text>2'-deoxyribonucleotide-(2'-deoxyribose 5'-phosphate)-2'-deoxyribonucleotide-DNA = a 3'-end 2'-deoxyribonucleotide-(2,3-dehydro-2,3-deoxyribose 5'-phosphate)-DNA + a 5'-end 5'-phospho-2'-deoxyribonucleoside-DNA + H(+)</text>
        <dbReference type="Rhea" id="RHEA:66592"/>
        <dbReference type="Rhea" id="RHEA-COMP:13180"/>
        <dbReference type="Rhea" id="RHEA-COMP:16897"/>
        <dbReference type="Rhea" id="RHEA-COMP:17067"/>
        <dbReference type="ChEBI" id="CHEBI:15378"/>
        <dbReference type="ChEBI" id="CHEBI:136412"/>
        <dbReference type="ChEBI" id="CHEBI:157695"/>
        <dbReference type="ChEBI" id="CHEBI:167181"/>
        <dbReference type="EC" id="4.2.99.18"/>
    </reaction>
</comment>
<evidence type="ECO:0000256" key="3">
    <source>
        <dbReference type="ARBA" id="ARBA00022723"/>
    </source>
</evidence>
<dbReference type="KEGG" id="din:Selin_1644"/>
<keyword evidence="6 12" id="KW-0408">Iron</keyword>
<keyword evidence="4 12" id="KW-0227">DNA damage</keyword>
<evidence type="ECO:0000256" key="1">
    <source>
        <dbReference type="ARBA" id="ARBA00008343"/>
    </source>
</evidence>
<evidence type="ECO:0000256" key="8">
    <source>
        <dbReference type="ARBA" id="ARBA00023125"/>
    </source>
</evidence>
<evidence type="ECO:0000256" key="11">
    <source>
        <dbReference type="ARBA" id="ARBA00023295"/>
    </source>
</evidence>
<dbReference type="GO" id="GO:0051539">
    <property type="term" value="F:4 iron, 4 sulfur cluster binding"/>
    <property type="evidence" value="ECO:0007669"/>
    <property type="project" value="UniProtKB-UniRule"/>
</dbReference>
<dbReference type="GO" id="GO:0140078">
    <property type="term" value="F:class I DNA-(apurinic or apyrimidinic site) endonuclease activity"/>
    <property type="evidence" value="ECO:0007669"/>
    <property type="project" value="UniProtKB-EC"/>
</dbReference>
<reference evidence="14 15" key="1">
    <citation type="submission" date="2010-12" db="EMBL/GenBank/DDBJ databases">
        <title>Complete sequence of Desulfurispirillum indicum S5.</title>
        <authorList>
            <consortium name="US DOE Joint Genome Institute"/>
            <person name="Lucas S."/>
            <person name="Copeland A."/>
            <person name="Lapidus A."/>
            <person name="Cheng J.-F."/>
            <person name="Goodwin L."/>
            <person name="Pitluck S."/>
            <person name="Chertkov O."/>
            <person name="Held B."/>
            <person name="Detter J.C."/>
            <person name="Han C."/>
            <person name="Tapia R."/>
            <person name="Land M."/>
            <person name="Hauser L."/>
            <person name="Kyrpides N."/>
            <person name="Ivanova N."/>
            <person name="Mikhailova N."/>
            <person name="Haggblom M."/>
            <person name="Rauschenbach I."/>
            <person name="Bini E."/>
            <person name="Woyke T."/>
        </authorList>
    </citation>
    <scope>NUCLEOTIDE SEQUENCE [LARGE SCALE GENOMIC DNA]</scope>
    <source>
        <strain evidence="15">ATCC BAA-1389 / DSM 22839 / S5</strain>
    </source>
</reference>
<proteinExistence type="inferred from homology"/>
<dbReference type="HAMAP" id="MF_00942">
    <property type="entry name" value="Nth"/>
    <property type="match status" value="1"/>
</dbReference>
<sequence length="216" mass="23927">MACSLRPKDVRKLIDLLEEQYPDAAPELDFDNAFELLVAVVLSAQCTDVRVNQVTKVLFMHYPDAKALAAANQAELEGIIKSCGLFRSKARNLIAAAKMLVETFGGEVPSTRQELMSLPGVGRKSANVITSCAMGSDAIAVDTHVFRVSRRIGLSDGETVLAVEQDLMAYTPQPKWSQLHHLLIFHGRRCCKARKPQCDECTVASFCLYERKKKKN</sequence>
<feature type="domain" description="HhH-GPD" evidence="13">
    <location>
        <begin position="42"/>
        <end position="189"/>
    </location>
</feature>
<keyword evidence="15" id="KW-1185">Reference proteome</keyword>